<name>A0A075GG53_9EURY</name>
<dbReference type="Pfam" id="PF00298">
    <property type="entry name" value="Ribosomal_L11"/>
    <property type="match status" value="1"/>
</dbReference>
<dbReference type="EMBL" id="KF900643">
    <property type="protein sequence ID" value="AIF02210.1"/>
    <property type="molecule type" value="Genomic_DNA"/>
</dbReference>
<keyword evidence="2" id="KW-0689">Ribosomal protein</keyword>
<dbReference type="GO" id="GO:0005840">
    <property type="term" value="C:ribosome"/>
    <property type="evidence" value="ECO:0007669"/>
    <property type="project" value="UniProtKB-KW"/>
</dbReference>
<evidence type="ECO:0000259" key="1">
    <source>
        <dbReference type="Pfam" id="PF00298"/>
    </source>
</evidence>
<sequence>MSDNWTSRRVRTAVIGKGIKFNGSWEGEIDTPSDPKVHNITLDQIIEIANAKSELTGKDVKARSLEIMGTCVSMRCHIEGLVPKEFISKVKEGEYNERFN</sequence>
<keyword evidence="2" id="KW-0687">Ribonucleoprotein</keyword>
<dbReference type="InterPro" id="IPR020783">
    <property type="entry name" value="Ribosomal_uL11_C"/>
</dbReference>
<organism evidence="2">
    <name type="scientific">uncultured marine group II/III euryarchaeote KM3_155_E06</name>
    <dbReference type="NCBI Taxonomy" id="1457897"/>
    <lineage>
        <taxon>Archaea</taxon>
        <taxon>Methanobacteriati</taxon>
        <taxon>Methanobacteriota</taxon>
        <taxon>environmental samples</taxon>
    </lineage>
</organism>
<dbReference type="Gene3D" id="1.10.10.250">
    <property type="entry name" value="Ribosomal protein L11, C-terminal domain"/>
    <property type="match status" value="1"/>
</dbReference>
<dbReference type="AlphaFoldDB" id="A0A075GG53"/>
<proteinExistence type="predicted"/>
<evidence type="ECO:0000313" key="2">
    <source>
        <dbReference type="EMBL" id="AIF02210.1"/>
    </source>
</evidence>
<reference evidence="2" key="1">
    <citation type="journal article" date="2014" name="Genome Biol. Evol.">
        <title>Pangenome evidence for extensive interdomain horizontal transfer affecting lineage core and shell genes in uncultured planktonic thaumarchaeota and euryarchaeota.</title>
        <authorList>
            <person name="Deschamps P."/>
            <person name="Zivanovic Y."/>
            <person name="Moreira D."/>
            <person name="Rodriguez-Valera F."/>
            <person name="Lopez-Garcia P."/>
        </authorList>
    </citation>
    <scope>NUCLEOTIDE SEQUENCE</scope>
</reference>
<feature type="domain" description="Large ribosomal subunit protein uL11 C-terminal" evidence="1">
    <location>
        <begin position="31"/>
        <end position="76"/>
    </location>
</feature>
<accession>A0A075GG53</accession>
<dbReference type="GO" id="GO:0003735">
    <property type="term" value="F:structural constituent of ribosome"/>
    <property type="evidence" value="ECO:0007669"/>
    <property type="project" value="InterPro"/>
</dbReference>
<dbReference type="InterPro" id="IPR036769">
    <property type="entry name" value="Ribosomal_uL11_C_sf"/>
</dbReference>
<dbReference type="GO" id="GO:0006412">
    <property type="term" value="P:translation"/>
    <property type="evidence" value="ECO:0007669"/>
    <property type="project" value="InterPro"/>
</dbReference>
<protein>
    <submittedName>
        <fullName evidence="2">Ribosomal protein L11</fullName>
    </submittedName>
</protein>
<dbReference type="SUPFAM" id="SSF46906">
    <property type="entry name" value="Ribosomal protein L11, C-terminal domain"/>
    <property type="match status" value="1"/>
</dbReference>